<keyword evidence="1" id="KW-0732">Signal</keyword>
<proteinExistence type="predicted"/>
<dbReference type="Proteomes" id="UP001232117">
    <property type="component" value="Chromosome"/>
</dbReference>
<gene>
    <name evidence="2" type="ORF">MG292_02695</name>
</gene>
<evidence type="ECO:0008006" key="4">
    <source>
        <dbReference type="Google" id="ProtNLM"/>
    </source>
</evidence>
<dbReference type="EMBL" id="CP092332">
    <property type="protein sequence ID" value="WGK95156.1"/>
    <property type="molecule type" value="Genomic_DNA"/>
</dbReference>
<feature type="signal peptide" evidence="1">
    <location>
        <begin position="1"/>
        <end position="19"/>
    </location>
</feature>
<dbReference type="RefSeq" id="WP_264534231.1">
    <property type="nucleotide sequence ID" value="NZ_CP092332.1"/>
</dbReference>
<sequence length="211" mass="24504">MMKKFIVALVLLSNSFLLAQESVKKLYSAPNILDRVSNHKIIAVLPFKTSLKFRKIPKGYDEQKNKEEETVLSYNLQNNFYAMMSIKKEDFPIKVLNVEITNSILKENNMLGNLDSFTPLQIAKALQVDAVVYCDYTYTKTNSELGAMVNEYFLMSNKVALGEFTMSMYDATDGELFWSFNKTMKQEYDSYPYVIIERMFSKVGRNFPYRK</sequence>
<keyword evidence="3" id="KW-1185">Reference proteome</keyword>
<reference evidence="2 3" key="1">
    <citation type="submission" date="2023-06" db="EMBL/GenBank/DDBJ databases">
        <title>Complete Genome Sequence of Flavobacterium keumense K3R-10.</title>
        <authorList>
            <person name="Jeong H."/>
            <person name="Jhang S.Y."/>
            <person name="Kim J.N."/>
        </authorList>
    </citation>
    <scope>NUCLEOTIDE SEQUENCE [LARGE SCALE GENOMIC DNA]</scope>
    <source>
        <strain evidence="2 3">K3R-10</strain>
    </source>
</reference>
<evidence type="ECO:0000313" key="3">
    <source>
        <dbReference type="Proteomes" id="UP001232117"/>
    </source>
</evidence>
<accession>A0ABY8N988</accession>
<feature type="chain" id="PRO_5046055361" description="Secreted protein" evidence="1">
    <location>
        <begin position="20"/>
        <end position="211"/>
    </location>
</feature>
<protein>
    <recommendedName>
        <fullName evidence="4">Secreted protein</fullName>
    </recommendedName>
</protein>
<evidence type="ECO:0000313" key="2">
    <source>
        <dbReference type="EMBL" id="WGK95156.1"/>
    </source>
</evidence>
<name>A0ABY8N988_9FLAO</name>
<dbReference type="Gene3D" id="3.40.50.10610">
    <property type="entry name" value="ABC-type transport auxiliary lipoprotein component"/>
    <property type="match status" value="1"/>
</dbReference>
<evidence type="ECO:0000256" key="1">
    <source>
        <dbReference type="SAM" id="SignalP"/>
    </source>
</evidence>
<organism evidence="2 3">
    <name type="scientific">Flavobacterium keumense</name>
    <dbReference type="NCBI Taxonomy" id="1306518"/>
    <lineage>
        <taxon>Bacteria</taxon>
        <taxon>Pseudomonadati</taxon>
        <taxon>Bacteroidota</taxon>
        <taxon>Flavobacteriia</taxon>
        <taxon>Flavobacteriales</taxon>
        <taxon>Flavobacteriaceae</taxon>
        <taxon>Flavobacterium</taxon>
    </lineage>
</organism>